<protein>
    <recommendedName>
        <fullName evidence="3">DUF4405 domain-containing protein</fullName>
    </recommendedName>
</protein>
<feature type="transmembrane region" description="Helical" evidence="1">
    <location>
        <begin position="12"/>
        <end position="38"/>
    </location>
</feature>
<comment type="caution">
    <text evidence="2">The sequence shown here is derived from an EMBL/GenBank/DDBJ whole genome shotgun (WGS) entry which is preliminary data.</text>
</comment>
<name>A0A1V5T2M4_9BACT</name>
<evidence type="ECO:0008006" key="3">
    <source>
        <dbReference type="Google" id="ProtNLM"/>
    </source>
</evidence>
<evidence type="ECO:0000313" key="2">
    <source>
        <dbReference type="EMBL" id="OQA60864.1"/>
    </source>
</evidence>
<proteinExistence type="predicted"/>
<gene>
    <name evidence="2" type="ORF">BWY41_00442</name>
</gene>
<dbReference type="Proteomes" id="UP000485569">
    <property type="component" value="Unassembled WGS sequence"/>
</dbReference>
<keyword evidence="1" id="KW-0812">Transmembrane</keyword>
<keyword evidence="1" id="KW-0472">Membrane</keyword>
<reference evidence="2" key="1">
    <citation type="submission" date="2017-02" db="EMBL/GenBank/DDBJ databases">
        <title>Delving into the versatile metabolic prowess of the omnipresent phylum Bacteroidetes.</title>
        <authorList>
            <person name="Nobu M.K."/>
            <person name="Mei R."/>
            <person name="Narihiro T."/>
            <person name="Kuroda K."/>
            <person name="Liu W.-T."/>
        </authorList>
    </citation>
    <scope>NUCLEOTIDE SEQUENCE</scope>
    <source>
        <strain evidence="2">ADurb.Bin276</strain>
    </source>
</reference>
<evidence type="ECO:0000256" key="1">
    <source>
        <dbReference type="SAM" id="Phobius"/>
    </source>
</evidence>
<dbReference type="AlphaFoldDB" id="A0A1V5T2M4"/>
<accession>A0A1V5T2M4</accession>
<keyword evidence="1" id="KW-1133">Transmembrane helix</keyword>
<sequence>MNKSTMQVRGLIALGMLILIFIMIITGVILWLAMLGVMNHPGLWSAASQIHPNVGIIMFILGMVHFITNKKMFLNDLKQLKGKEY</sequence>
<feature type="transmembrane region" description="Helical" evidence="1">
    <location>
        <begin position="50"/>
        <end position="68"/>
    </location>
</feature>
<organism evidence="2">
    <name type="scientific">Candidatus Atribacter allofermentans</name>
    <dbReference type="NCBI Taxonomy" id="1852833"/>
    <lineage>
        <taxon>Bacteria</taxon>
        <taxon>Pseudomonadati</taxon>
        <taxon>Atribacterota</taxon>
        <taxon>Atribacteria</taxon>
        <taxon>Atribacterales</taxon>
        <taxon>Atribacteraceae</taxon>
        <taxon>Atribacter</taxon>
    </lineage>
</organism>
<dbReference type="EMBL" id="MWBQ01000028">
    <property type="protein sequence ID" value="OQA60864.1"/>
    <property type="molecule type" value="Genomic_DNA"/>
</dbReference>